<evidence type="ECO:0000313" key="7">
    <source>
        <dbReference type="Proteomes" id="UP000293142"/>
    </source>
</evidence>
<name>A0A4Q9DJ54_9BACL</name>
<dbReference type="EMBL" id="SIRE01000026">
    <property type="protein sequence ID" value="TBL71370.1"/>
    <property type="molecule type" value="Genomic_DNA"/>
</dbReference>
<dbReference type="InterPro" id="IPR051206">
    <property type="entry name" value="NAMLAA_amidase_2"/>
</dbReference>
<dbReference type="PANTHER" id="PTHR30417:SF1">
    <property type="entry name" value="N-ACETYLMURAMOYL-L-ALANINE AMIDASE AMID"/>
    <property type="match status" value="1"/>
</dbReference>
<dbReference type="RefSeq" id="WP_131017235.1">
    <property type="nucleotide sequence ID" value="NZ_SIRE01000026.1"/>
</dbReference>
<dbReference type="InterPro" id="IPR002502">
    <property type="entry name" value="Amidase_domain"/>
</dbReference>
<evidence type="ECO:0000256" key="1">
    <source>
        <dbReference type="ARBA" id="ARBA00001561"/>
    </source>
</evidence>
<proteinExistence type="predicted"/>
<dbReference type="GO" id="GO:0009253">
    <property type="term" value="P:peptidoglycan catabolic process"/>
    <property type="evidence" value="ECO:0007669"/>
    <property type="project" value="InterPro"/>
</dbReference>
<feature type="domain" description="N-acetylmuramoyl-L-alanine amidase" evidence="5">
    <location>
        <begin position="12"/>
        <end position="166"/>
    </location>
</feature>
<dbReference type="GO" id="GO:0071555">
    <property type="term" value="P:cell wall organization"/>
    <property type="evidence" value="ECO:0007669"/>
    <property type="project" value="UniProtKB-KW"/>
</dbReference>
<comment type="caution">
    <text evidence="6">The sequence shown here is derived from an EMBL/GenBank/DDBJ whole genome shotgun (WGS) entry which is preliminary data.</text>
</comment>
<evidence type="ECO:0000256" key="2">
    <source>
        <dbReference type="ARBA" id="ARBA00011901"/>
    </source>
</evidence>
<evidence type="ECO:0000256" key="3">
    <source>
        <dbReference type="ARBA" id="ARBA00022801"/>
    </source>
</evidence>
<dbReference type="GO" id="GO:0008745">
    <property type="term" value="F:N-acetylmuramoyl-L-alanine amidase activity"/>
    <property type="evidence" value="ECO:0007669"/>
    <property type="project" value="UniProtKB-EC"/>
</dbReference>
<evidence type="ECO:0000259" key="5">
    <source>
        <dbReference type="SMART" id="SM00644"/>
    </source>
</evidence>
<gene>
    <name evidence="6" type="ORF">EYB31_30220</name>
</gene>
<keyword evidence="4" id="KW-0961">Cell wall biogenesis/degradation</keyword>
<accession>A0A4Q9DJ54</accession>
<reference evidence="6 7" key="1">
    <citation type="submission" date="2019-02" db="EMBL/GenBank/DDBJ databases">
        <title>Paenibacillus sp. nov., isolated from surface-sterilized tissue of Thalictrum simplex L.</title>
        <authorList>
            <person name="Tuo L."/>
        </authorList>
    </citation>
    <scope>NUCLEOTIDE SEQUENCE [LARGE SCALE GENOMIC DNA]</scope>
    <source>
        <strain evidence="6 7">N2SHLJ1</strain>
    </source>
</reference>
<dbReference type="Gene3D" id="3.40.80.10">
    <property type="entry name" value="Peptidoglycan recognition protein-like"/>
    <property type="match status" value="1"/>
</dbReference>
<dbReference type="OrthoDB" id="9794294at2"/>
<dbReference type="Pfam" id="PF01510">
    <property type="entry name" value="Amidase_2"/>
    <property type="match status" value="1"/>
</dbReference>
<sequence>MTTERDIVWMGNEYTNSNDRQGIVPYVIVNHISAGTMSSMDNWFRSPNNDMSSAHFGVARDGSIHQYVDIRRMAWANGLAAKDIAASNLPVIQDNPGINPNLYSVSIEHEGMDGDLTEAQFVASVWLHKYIRNDISELWGRQFELDRYHVIGHFMVNPTGKPLCPGPKFPWDRLFDELAKGDDYMLAADDANAIIAFLAAAHEATGSDEARTEFHRLANELRKASGQEVQQ</sequence>
<dbReference type="Proteomes" id="UP000293142">
    <property type="component" value="Unassembled WGS sequence"/>
</dbReference>
<keyword evidence="3" id="KW-0378">Hydrolase</keyword>
<dbReference type="InterPro" id="IPR036505">
    <property type="entry name" value="Amidase/PGRP_sf"/>
</dbReference>
<dbReference type="SMART" id="SM00644">
    <property type="entry name" value="Ami_2"/>
    <property type="match status" value="1"/>
</dbReference>
<dbReference type="EC" id="3.5.1.28" evidence="2"/>
<dbReference type="GO" id="GO:0009254">
    <property type="term" value="P:peptidoglycan turnover"/>
    <property type="evidence" value="ECO:0007669"/>
    <property type="project" value="TreeGrafter"/>
</dbReference>
<dbReference type="PANTHER" id="PTHR30417">
    <property type="entry name" value="N-ACETYLMURAMOYL-L-ALANINE AMIDASE AMID"/>
    <property type="match status" value="1"/>
</dbReference>
<dbReference type="CDD" id="cd06583">
    <property type="entry name" value="PGRP"/>
    <property type="match status" value="1"/>
</dbReference>
<comment type="catalytic activity">
    <reaction evidence="1">
        <text>Hydrolyzes the link between N-acetylmuramoyl residues and L-amino acid residues in certain cell-wall glycopeptides.</text>
        <dbReference type="EC" id="3.5.1.28"/>
    </reaction>
</comment>
<evidence type="ECO:0000256" key="4">
    <source>
        <dbReference type="ARBA" id="ARBA00023316"/>
    </source>
</evidence>
<keyword evidence="7" id="KW-1185">Reference proteome</keyword>
<organism evidence="6 7">
    <name type="scientific">Paenibacillus thalictri</name>
    <dbReference type="NCBI Taxonomy" id="2527873"/>
    <lineage>
        <taxon>Bacteria</taxon>
        <taxon>Bacillati</taxon>
        <taxon>Bacillota</taxon>
        <taxon>Bacilli</taxon>
        <taxon>Bacillales</taxon>
        <taxon>Paenibacillaceae</taxon>
        <taxon>Paenibacillus</taxon>
    </lineage>
</organism>
<dbReference type="SUPFAM" id="SSF55846">
    <property type="entry name" value="N-acetylmuramoyl-L-alanine amidase-like"/>
    <property type="match status" value="1"/>
</dbReference>
<dbReference type="AlphaFoldDB" id="A0A4Q9DJ54"/>
<evidence type="ECO:0000313" key="6">
    <source>
        <dbReference type="EMBL" id="TBL71370.1"/>
    </source>
</evidence>
<protein>
    <recommendedName>
        <fullName evidence="2">N-acetylmuramoyl-L-alanine amidase</fullName>
        <ecNumber evidence="2">3.5.1.28</ecNumber>
    </recommendedName>
</protein>